<name>A0A0C2DWZ9_9BILA</name>
<dbReference type="OrthoDB" id="5867989at2759"/>
<protein>
    <submittedName>
        <fullName evidence="2">Uncharacterized protein</fullName>
    </submittedName>
</protein>
<gene>
    <name evidence="2" type="ORF">ANCDUO_02247</name>
</gene>
<sequence>MPEDKAANSATIGPEAKSTAGFWLTNQQTAPGTAQNADFDLDSDAEEIPQLEHPSIYDASGYLMNFKGAARLSIRLKNGPKQRVAFFVMKGSDGRLVLGTNTLKVLGYSLCKVEDNQQTLEPKRINIVKAKPGQRRKPGETKTVEVTAPNCGKKNILWSSDKMVPDVICAANNTTVRIPITNSSTESRMCRSDEAVGHWDTTKKEEETPLHYANMLERTTPSPPERTATLLQLLREDKSDHENDALVEIGDPRTDPLHLLHPCTCGIFNERAQVALPGLRNNLARTKKVKNLFELANVASIALEPAWGEWRKENELMKKQLTHLSVIGLSCAISAHRSFCHDFAVAVREKEGQHLHHPDIFARNPGYGISIFYAQAMARREHLTQFDDDDMPTNSIILALPQSFAKVETEVEREPSVKFEVYNHLDDMADQLNKIAISASILWVWPNRMPRSDQMPRCMQAIERHLRYCGTLDCFPAPCEKCSKDEWDDRRRVCIEAVRMLTDPARVPILHPALRLGISPCKGGDRFQGWQVLVFLEQLREAASNTLRLPKFKLKPRKKPENLASSQKATTSQNKTERGNDDEPERIRKGKDGMVRIRNR</sequence>
<feature type="compositionally biased region" description="Basic and acidic residues" evidence="1">
    <location>
        <begin position="575"/>
        <end position="600"/>
    </location>
</feature>
<evidence type="ECO:0000256" key="1">
    <source>
        <dbReference type="SAM" id="MobiDB-lite"/>
    </source>
</evidence>
<evidence type="ECO:0000313" key="3">
    <source>
        <dbReference type="Proteomes" id="UP000054047"/>
    </source>
</evidence>
<feature type="region of interest" description="Disordered" evidence="1">
    <location>
        <begin position="553"/>
        <end position="600"/>
    </location>
</feature>
<reference evidence="2 3" key="1">
    <citation type="submission" date="2013-12" db="EMBL/GenBank/DDBJ databases">
        <title>Draft genome of the parsitic nematode Ancylostoma duodenale.</title>
        <authorList>
            <person name="Mitreva M."/>
        </authorList>
    </citation>
    <scope>NUCLEOTIDE SEQUENCE [LARGE SCALE GENOMIC DNA]</scope>
    <source>
        <strain evidence="2 3">Zhejiang</strain>
    </source>
</reference>
<accession>A0A0C2DWZ9</accession>
<proteinExistence type="predicted"/>
<dbReference type="EMBL" id="KN726705">
    <property type="protein sequence ID" value="KIH67422.1"/>
    <property type="molecule type" value="Genomic_DNA"/>
</dbReference>
<dbReference type="AlphaFoldDB" id="A0A0C2DWZ9"/>
<evidence type="ECO:0000313" key="2">
    <source>
        <dbReference type="EMBL" id="KIH67422.1"/>
    </source>
</evidence>
<dbReference type="Proteomes" id="UP000054047">
    <property type="component" value="Unassembled WGS sequence"/>
</dbReference>
<feature type="compositionally biased region" description="Polar residues" evidence="1">
    <location>
        <begin position="563"/>
        <end position="574"/>
    </location>
</feature>
<organism evidence="2 3">
    <name type="scientific">Ancylostoma duodenale</name>
    <dbReference type="NCBI Taxonomy" id="51022"/>
    <lineage>
        <taxon>Eukaryota</taxon>
        <taxon>Metazoa</taxon>
        <taxon>Ecdysozoa</taxon>
        <taxon>Nematoda</taxon>
        <taxon>Chromadorea</taxon>
        <taxon>Rhabditida</taxon>
        <taxon>Rhabditina</taxon>
        <taxon>Rhabditomorpha</taxon>
        <taxon>Strongyloidea</taxon>
        <taxon>Ancylostomatidae</taxon>
        <taxon>Ancylostomatinae</taxon>
        <taxon>Ancylostoma</taxon>
    </lineage>
</organism>
<keyword evidence="3" id="KW-1185">Reference proteome</keyword>